<sequence>MTDDIVAGAAKLQLDEETGEMVSKNELKKRLQKRAKKAAAQARSQDAAQNLGIEAAAAVKEKLPPKPKADESYLDPDAMFKQGFLAEVFKERPAEEVMTRFPPEPNGYLHLGHAKAIAINFGFARYHGGKTVGRTTGLTTEQILRYAFYPTRFDDTNPDAEDEKYFVAIEETIRWLGFAPHAITYSSDNFQKLYDLAEKLIQLGKGYVCHCNEAEIKLQRGGEEGSSPRYRCAHAEQDVETNLQKFRDMRDGKYEPQTAFLRMKQDITSGNPQMWDVGAYRIPKDQTPHFRTGNQWRIYPTYDFAHCLCDSFEGITHSLCTTEFIMSRESYEWLNKTLGVYEPMQREYGELLPLGVFLLSPEPPPIRLPGWELGASATKADFLGRLNVSGTIMSKRALKKLVEGKFVRDWDDPRLYTLIAIRRRGVPPGALLSFINELGVTTSRTVIQTLRFEQSIRRYLETTVPRLMLVLDPVPVVIEDIDDLEGQQLDIPFSPKDPKMGSHKLRLTKTVYIDRSDFREVDSKDYFRLAPGKTVGLLQIPYPIKATSFSKDGATGRVTEIKVVFDKQGKKPKTYIQWVPEGSRKVEVRVHSQLFKSPDPTAVEGGFLNDINPDSEAVYPEALVESGFEEVRRRAPWPEAKGESKGAGPESVRFQAMRVAYFVSFWCLIAVDTDSTEDKIVLNRIVSLREDAGKR</sequence>
<dbReference type="InterPro" id="IPR049437">
    <property type="entry name" value="tRNA-synt_1c_C2"/>
</dbReference>
<evidence type="ECO:0000256" key="8">
    <source>
        <dbReference type="ARBA" id="ARBA00048270"/>
    </source>
</evidence>
<dbReference type="PANTHER" id="PTHR43097">
    <property type="entry name" value="GLUTAMINE-TRNA LIGASE"/>
    <property type="match status" value="1"/>
</dbReference>
<keyword evidence="5 9" id="KW-0067">ATP-binding</keyword>
<feature type="domain" description="Glutamyl/glutaminyl-tRNA synthetase class Ib anti-codon binding" evidence="12">
    <location>
        <begin position="465"/>
        <end position="565"/>
    </location>
</feature>
<dbReference type="Gene3D" id="1.10.1160.10">
    <property type="entry name" value="Glutamyl-trna Synthetase, Domain 2"/>
    <property type="match status" value="1"/>
</dbReference>
<gene>
    <name evidence="14" type="ORF">QBC33DRAFT_450821</name>
</gene>
<evidence type="ECO:0000256" key="10">
    <source>
        <dbReference type="SAM" id="Coils"/>
    </source>
</evidence>
<dbReference type="GeneID" id="85307768"/>
<keyword evidence="6 9" id="KW-0648">Protein biosynthesis</keyword>
<dbReference type="Proteomes" id="UP001244011">
    <property type="component" value="Unassembled WGS sequence"/>
</dbReference>
<dbReference type="RefSeq" id="XP_060284031.1">
    <property type="nucleotide sequence ID" value="XM_060424581.1"/>
</dbReference>
<keyword evidence="10" id="KW-0175">Coiled coil</keyword>
<feature type="domain" description="Glutamyl/glutaminyl-tRNA synthetase class Ib catalytic" evidence="11">
    <location>
        <begin position="152"/>
        <end position="348"/>
    </location>
</feature>
<dbReference type="AlphaFoldDB" id="A0AAJ0FLY4"/>
<keyword evidence="15" id="KW-1185">Reference proteome</keyword>
<feature type="domain" description="Glutamyl/glutaminyl-tRNA synthetase class Ib catalytic" evidence="11">
    <location>
        <begin position="384"/>
        <end position="460"/>
    </location>
</feature>
<keyword evidence="7 9" id="KW-0030">Aminoacyl-tRNA synthetase</keyword>
<dbReference type="InterPro" id="IPR000924">
    <property type="entry name" value="Glu/Gln-tRNA-synth"/>
</dbReference>
<evidence type="ECO:0000259" key="13">
    <source>
        <dbReference type="Pfam" id="PF20974"/>
    </source>
</evidence>
<dbReference type="InterPro" id="IPR050132">
    <property type="entry name" value="Gln/Glu-tRNA_Ligase"/>
</dbReference>
<accession>A0AAJ0FLY4</accession>
<feature type="domain" description="tRNA synthetases class I (E and Q) anti-codon binding" evidence="13">
    <location>
        <begin position="576"/>
        <end position="631"/>
    </location>
</feature>
<evidence type="ECO:0000256" key="4">
    <source>
        <dbReference type="ARBA" id="ARBA00022741"/>
    </source>
</evidence>
<evidence type="ECO:0000313" key="15">
    <source>
        <dbReference type="Proteomes" id="UP001244011"/>
    </source>
</evidence>
<evidence type="ECO:0000313" key="14">
    <source>
        <dbReference type="EMBL" id="KAK1767818.1"/>
    </source>
</evidence>
<evidence type="ECO:0000256" key="6">
    <source>
        <dbReference type="ARBA" id="ARBA00022917"/>
    </source>
</evidence>
<evidence type="ECO:0000256" key="3">
    <source>
        <dbReference type="ARBA" id="ARBA00022598"/>
    </source>
</evidence>
<evidence type="ECO:0000259" key="11">
    <source>
        <dbReference type="Pfam" id="PF00749"/>
    </source>
</evidence>
<comment type="caution">
    <text evidence="14">The sequence shown here is derived from an EMBL/GenBank/DDBJ whole genome shotgun (WGS) entry which is preliminary data.</text>
</comment>
<dbReference type="InterPro" id="IPR014729">
    <property type="entry name" value="Rossmann-like_a/b/a_fold"/>
</dbReference>
<dbReference type="PANTHER" id="PTHR43097:SF4">
    <property type="entry name" value="GLUTAMINE--TRNA LIGASE"/>
    <property type="match status" value="1"/>
</dbReference>
<feature type="coiled-coil region" evidence="10">
    <location>
        <begin position="14"/>
        <end position="48"/>
    </location>
</feature>
<dbReference type="Gene3D" id="3.40.50.620">
    <property type="entry name" value="HUPs"/>
    <property type="match status" value="1"/>
</dbReference>
<dbReference type="GO" id="GO:0005829">
    <property type="term" value="C:cytosol"/>
    <property type="evidence" value="ECO:0007669"/>
    <property type="project" value="TreeGrafter"/>
</dbReference>
<dbReference type="InterPro" id="IPR001412">
    <property type="entry name" value="aa-tRNA-synth_I_CS"/>
</dbReference>
<dbReference type="InterPro" id="IPR011035">
    <property type="entry name" value="Ribosomal_bL25/Gln-tRNA_synth"/>
</dbReference>
<dbReference type="GO" id="GO:0006425">
    <property type="term" value="P:glutaminyl-tRNA aminoacylation"/>
    <property type="evidence" value="ECO:0007669"/>
    <property type="project" value="TreeGrafter"/>
</dbReference>
<evidence type="ECO:0000259" key="12">
    <source>
        <dbReference type="Pfam" id="PF03950"/>
    </source>
</evidence>
<dbReference type="Pfam" id="PF20974">
    <property type="entry name" value="tRNA-synt_1c_C2"/>
    <property type="match status" value="1"/>
</dbReference>
<dbReference type="FunFam" id="2.40.240.10:FF:000015">
    <property type="entry name" value="Glutaminyl-tRNA synthetase"/>
    <property type="match status" value="1"/>
</dbReference>
<keyword evidence="3 9" id="KW-0436">Ligase</keyword>
<keyword evidence="4 9" id="KW-0547">Nucleotide-binding</keyword>
<dbReference type="FunFam" id="3.40.50.620:FF:000037">
    <property type="entry name" value="Glutamine--tRNA ligase cytoplasmic"/>
    <property type="match status" value="1"/>
</dbReference>
<comment type="similarity">
    <text evidence="1 9">Belongs to the class-I aminoacyl-tRNA synthetase family.</text>
</comment>
<dbReference type="PRINTS" id="PR00987">
    <property type="entry name" value="TRNASYNTHGLU"/>
</dbReference>
<protein>
    <recommendedName>
        <fullName evidence="2">glutamine--tRNA ligase</fullName>
        <ecNumber evidence="2">6.1.1.18</ecNumber>
    </recommendedName>
</protein>
<dbReference type="EMBL" id="MU839007">
    <property type="protein sequence ID" value="KAK1767818.1"/>
    <property type="molecule type" value="Genomic_DNA"/>
</dbReference>
<evidence type="ECO:0000256" key="5">
    <source>
        <dbReference type="ARBA" id="ARBA00022840"/>
    </source>
</evidence>
<dbReference type="InterPro" id="IPR020056">
    <property type="entry name" value="Rbsml_bL25/Gln-tRNA_synth_N"/>
</dbReference>
<proteinExistence type="inferred from homology"/>
<organism evidence="14 15">
    <name type="scientific">Phialemonium atrogriseum</name>
    <dbReference type="NCBI Taxonomy" id="1093897"/>
    <lineage>
        <taxon>Eukaryota</taxon>
        <taxon>Fungi</taxon>
        <taxon>Dikarya</taxon>
        <taxon>Ascomycota</taxon>
        <taxon>Pezizomycotina</taxon>
        <taxon>Sordariomycetes</taxon>
        <taxon>Sordariomycetidae</taxon>
        <taxon>Cephalothecales</taxon>
        <taxon>Cephalothecaceae</taxon>
        <taxon>Phialemonium</taxon>
    </lineage>
</organism>
<dbReference type="Pfam" id="PF03950">
    <property type="entry name" value="tRNA-synt_1c_C"/>
    <property type="match status" value="1"/>
</dbReference>
<evidence type="ECO:0000256" key="7">
    <source>
        <dbReference type="ARBA" id="ARBA00023146"/>
    </source>
</evidence>
<dbReference type="SUPFAM" id="SSF52374">
    <property type="entry name" value="Nucleotidylyl transferase"/>
    <property type="match status" value="1"/>
</dbReference>
<dbReference type="EC" id="6.1.1.18" evidence="2"/>
<comment type="catalytic activity">
    <reaction evidence="8">
        <text>tRNA(Gln) + L-glutamine + ATP = L-glutaminyl-tRNA(Gln) + AMP + diphosphate</text>
        <dbReference type="Rhea" id="RHEA:20121"/>
        <dbReference type="Rhea" id="RHEA-COMP:9662"/>
        <dbReference type="Rhea" id="RHEA-COMP:9681"/>
        <dbReference type="ChEBI" id="CHEBI:30616"/>
        <dbReference type="ChEBI" id="CHEBI:33019"/>
        <dbReference type="ChEBI" id="CHEBI:58359"/>
        <dbReference type="ChEBI" id="CHEBI:78442"/>
        <dbReference type="ChEBI" id="CHEBI:78521"/>
        <dbReference type="ChEBI" id="CHEBI:456215"/>
        <dbReference type="EC" id="6.1.1.18"/>
    </reaction>
</comment>
<evidence type="ECO:0000256" key="1">
    <source>
        <dbReference type="ARBA" id="ARBA00005594"/>
    </source>
</evidence>
<evidence type="ECO:0000256" key="9">
    <source>
        <dbReference type="RuleBase" id="RU363037"/>
    </source>
</evidence>
<name>A0AAJ0FLY4_9PEZI</name>
<feature type="domain" description="Glutamyl/glutaminyl-tRNA synthetase class Ib catalytic" evidence="11">
    <location>
        <begin position="96"/>
        <end position="134"/>
    </location>
</feature>
<dbReference type="InterPro" id="IPR020059">
    <property type="entry name" value="Glu/Gln-tRNA-synth_Ib_codon-bd"/>
</dbReference>
<dbReference type="GO" id="GO:0004819">
    <property type="term" value="F:glutamine-tRNA ligase activity"/>
    <property type="evidence" value="ECO:0007669"/>
    <property type="project" value="UniProtKB-EC"/>
</dbReference>
<dbReference type="SUPFAM" id="SSF50715">
    <property type="entry name" value="Ribosomal protein L25-like"/>
    <property type="match status" value="1"/>
</dbReference>
<dbReference type="GO" id="GO:0005524">
    <property type="term" value="F:ATP binding"/>
    <property type="evidence" value="ECO:0007669"/>
    <property type="project" value="UniProtKB-KW"/>
</dbReference>
<dbReference type="InterPro" id="IPR020058">
    <property type="entry name" value="Glu/Gln-tRNA-synth_Ib_cat-dom"/>
</dbReference>
<dbReference type="FunFam" id="2.40.240.10:FF:000007">
    <property type="entry name" value="Glutamine--tRNA ligase"/>
    <property type="match status" value="1"/>
</dbReference>
<evidence type="ECO:0000256" key="2">
    <source>
        <dbReference type="ARBA" id="ARBA00012836"/>
    </source>
</evidence>
<dbReference type="InterPro" id="IPR020061">
    <property type="entry name" value="Glu_tRNA_lig_a-bdl"/>
</dbReference>
<reference evidence="14" key="1">
    <citation type="submission" date="2023-06" db="EMBL/GenBank/DDBJ databases">
        <title>Genome-scale phylogeny and comparative genomics of the fungal order Sordariales.</title>
        <authorList>
            <consortium name="Lawrence Berkeley National Laboratory"/>
            <person name="Hensen N."/>
            <person name="Bonometti L."/>
            <person name="Westerberg I."/>
            <person name="Brannstrom I.O."/>
            <person name="Guillou S."/>
            <person name="Cros-Aarteil S."/>
            <person name="Calhoun S."/>
            <person name="Haridas S."/>
            <person name="Kuo A."/>
            <person name="Mondo S."/>
            <person name="Pangilinan J."/>
            <person name="Riley R."/>
            <person name="Labutti K."/>
            <person name="Andreopoulos B."/>
            <person name="Lipzen A."/>
            <person name="Chen C."/>
            <person name="Yanf M."/>
            <person name="Daum C."/>
            <person name="Ng V."/>
            <person name="Clum A."/>
            <person name="Steindorff A."/>
            <person name="Ohm R."/>
            <person name="Martin F."/>
            <person name="Silar P."/>
            <person name="Natvig D."/>
            <person name="Lalanne C."/>
            <person name="Gautier V."/>
            <person name="Ament-Velasquez S.L."/>
            <person name="Kruys A."/>
            <person name="Hutchinson M.I."/>
            <person name="Powell A.J."/>
            <person name="Barry K."/>
            <person name="Miller A.N."/>
            <person name="Grigoriev I.V."/>
            <person name="Debuchy R."/>
            <person name="Gladieux P."/>
            <person name="Thoren M.H."/>
            <person name="Johannesson H."/>
        </authorList>
    </citation>
    <scope>NUCLEOTIDE SEQUENCE</scope>
    <source>
        <strain evidence="14">8032-3</strain>
    </source>
</reference>
<dbReference type="Pfam" id="PF00749">
    <property type="entry name" value="tRNA-synt_1c"/>
    <property type="match status" value="3"/>
</dbReference>
<dbReference type="Gene3D" id="2.40.240.10">
    <property type="entry name" value="Ribosomal Protein L25, Chain P"/>
    <property type="match status" value="2"/>
</dbReference>
<dbReference type="PROSITE" id="PS00178">
    <property type="entry name" value="AA_TRNA_LIGASE_I"/>
    <property type="match status" value="1"/>
</dbReference>